<comment type="caution">
    <text evidence="2">The sequence shown here is derived from an EMBL/GenBank/DDBJ whole genome shotgun (WGS) entry which is preliminary data.</text>
</comment>
<reference evidence="2" key="1">
    <citation type="submission" date="2021-07" db="EMBL/GenBank/DDBJ databases">
        <title>Aureisphaera sp. CAU 1614 isolated from sea sediment.</title>
        <authorList>
            <person name="Kim W."/>
        </authorList>
    </citation>
    <scope>NUCLEOTIDE SEQUENCE</scope>
    <source>
        <strain evidence="2">CAU 1614</strain>
    </source>
</reference>
<dbReference type="GO" id="GO:0006508">
    <property type="term" value="P:proteolysis"/>
    <property type="evidence" value="ECO:0007669"/>
    <property type="project" value="InterPro"/>
</dbReference>
<evidence type="ECO:0000259" key="1">
    <source>
        <dbReference type="Pfam" id="PF00656"/>
    </source>
</evidence>
<protein>
    <submittedName>
        <fullName evidence="2">Caspase family protein</fullName>
    </submittedName>
</protein>
<organism evidence="2 3">
    <name type="scientific">Halomarinibacterium sedimenti</name>
    <dbReference type="NCBI Taxonomy" id="2857106"/>
    <lineage>
        <taxon>Bacteria</taxon>
        <taxon>Pseudomonadati</taxon>
        <taxon>Bacteroidota</taxon>
        <taxon>Flavobacteriia</taxon>
        <taxon>Flavobacteriales</taxon>
        <taxon>Flavobacteriaceae</taxon>
        <taxon>Halomarinibacterium</taxon>
    </lineage>
</organism>
<evidence type="ECO:0000313" key="2">
    <source>
        <dbReference type="EMBL" id="MBW2938858.1"/>
    </source>
</evidence>
<evidence type="ECO:0000313" key="3">
    <source>
        <dbReference type="Proteomes" id="UP001138686"/>
    </source>
</evidence>
<name>A0A9X1FR78_9FLAO</name>
<dbReference type="InterPro" id="IPR011600">
    <property type="entry name" value="Pept_C14_caspase"/>
</dbReference>
<accession>A0A9X1FR78</accession>
<dbReference type="RefSeq" id="WP_219053382.1">
    <property type="nucleotide sequence ID" value="NZ_JAHWDP010000005.1"/>
</dbReference>
<dbReference type="EMBL" id="JAHWDP010000005">
    <property type="protein sequence ID" value="MBW2938858.1"/>
    <property type="molecule type" value="Genomic_DNA"/>
</dbReference>
<dbReference type="Proteomes" id="UP001138686">
    <property type="component" value="Unassembled WGS sequence"/>
</dbReference>
<proteinExistence type="predicted"/>
<gene>
    <name evidence="2" type="ORF">KXJ69_12115</name>
</gene>
<feature type="domain" description="Peptidase C14 caspase" evidence="1">
    <location>
        <begin position="839"/>
        <end position="1074"/>
    </location>
</feature>
<dbReference type="Pfam" id="PF00656">
    <property type="entry name" value="Peptidase_C14"/>
    <property type="match status" value="1"/>
</dbReference>
<keyword evidence="3" id="KW-1185">Reference proteome</keyword>
<dbReference type="AlphaFoldDB" id="A0A9X1FR78"/>
<dbReference type="GO" id="GO:0004197">
    <property type="term" value="F:cysteine-type endopeptidase activity"/>
    <property type="evidence" value="ECO:0007669"/>
    <property type="project" value="InterPro"/>
</dbReference>
<sequence>MIRSALVVGFVFVTFWLQAQQEFVVQSNHSESITTSALDSKRGVLVTYGYMDKTLKFWDEKSGLLYKTLDYSNSITQIEINEKDGKAYVLANNTIEVFSTETFEKLKGYSLGRIFSMLFFEIEGQGQLVFFAQDQNYMASLYVLDEATGNFLPGNIPPFPGEGEINYFEFSPNGKFVFISSNYGDNFMYSFENSEYKPLNSDIIAMFNNGDVLRAVYDMQASKAVYMRMELASRKVLWNKSFPIEKEIEGLLMPSIFDVTKSKDGKKLWIQMNALPLTQMNAETGEVIGAFSNEDGAFGVIDNDTNVYAQMSYNGNYGRYKLFENTPLITYGHDVIEPTQIVGYHNGDMVELLFSAQYGTKTYSIMAHPKVTQFTKYNATYRDDFSSAKMIVDPSSDKVFAVTSTIDPIKVFNRGDASSFKDVIENYKDIRHSAFSPNTKLLATISSNGLRVINTETNTEIFYKPLNTDVSFFENSFSLASFNNAVAFATREIHGDQIFYDKLNYFDFGAKAQKWSKDGKYFGIFHINGGKELLVCNTTANKIEILDVATGDVKRSIEGHFENFMMDGFLSPNEDYLLLAGFNTGMMVYHIPTGKKVQNFKLNNYGKFEGDFVTNTIIATPESGGIKFIDLLTLKELLRLYIFEDQSWIAYTPDGQFDGSQEGWDKVAFIKNKKTIPLESVFDTFYTPRLLYQVLATKEFKSSGNLESMSPPPNLSLSYSQGSRNLYVDDDSVSEITVDAEKGKIILEAQANGNKVKEIRLYQNGKLVGNNTRNLFVEDDVTHDANKKELEVQLIEGLNEFSAIAINSQGTESTPEKLNVIYNPPQQSLIKPQGIQAHLLIVGIDEYQNSKYNLNYAVADATGFQESVQSGLSKITSKTHVYFIKNSEAIRDNIISKLTEIASVANPQDIFIFYYAGHGVMSESGENEFYLVPSDVTQLYGDDGALKQKGISATELKKIASGIIAQKQLYILDACQSAGALTTLAARGAVEEKAIAQLARSTGTHWLTASGSQQFATEFDELGHGVFTYALLEALSGKADSGDNRITVNELKAYLESRVPEISEKYKGSPQYPSSFGFGQDFPVSINSN</sequence>